<dbReference type="Proteomes" id="UP001388673">
    <property type="component" value="Unassembled WGS sequence"/>
</dbReference>
<dbReference type="AlphaFoldDB" id="A0AAW0YKQ0"/>
<proteinExistence type="predicted"/>
<evidence type="ECO:0000313" key="2">
    <source>
        <dbReference type="Proteomes" id="UP001388673"/>
    </source>
</evidence>
<dbReference type="GeneID" id="92181894"/>
<dbReference type="KEGG" id="kne:92181894"/>
<organism evidence="1 2">
    <name type="scientific">Kwoniella newhampshirensis</name>
    <dbReference type="NCBI Taxonomy" id="1651941"/>
    <lineage>
        <taxon>Eukaryota</taxon>
        <taxon>Fungi</taxon>
        <taxon>Dikarya</taxon>
        <taxon>Basidiomycota</taxon>
        <taxon>Agaricomycotina</taxon>
        <taxon>Tremellomycetes</taxon>
        <taxon>Tremellales</taxon>
        <taxon>Cryptococcaceae</taxon>
        <taxon>Kwoniella</taxon>
    </lineage>
</organism>
<dbReference type="RefSeq" id="XP_066802147.1">
    <property type="nucleotide sequence ID" value="XM_066947733.1"/>
</dbReference>
<evidence type="ECO:0000313" key="1">
    <source>
        <dbReference type="EMBL" id="KAK8850716.1"/>
    </source>
</evidence>
<comment type="caution">
    <text evidence="1">The sequence shown here is derived from an EMBL/GenBank/DDBJ whole genome shotgun (WGS) entry which is preliminary data.</text>
</comment>
<reference evidence="1 2" key="1">
    <citation type="journal article" date="2024" name="bioRxiv">
        <title>Comparative genomics of Cryptococcus and Kwoniella reveals pathogenesis evolution and contrasting karyotype dynamics via intercentromeric recombination or chromosome fusion.</title>
        <authorList>
            <person name="Coelho M.A."/>
            <person name="David-Palma M."/>
            <person name="Shea T."/>
            <person name="Bowers K."/>
            <person name="McGinley-Smith S."/>
            <person name="Mohammad A.W."/>
            <person name="Gnirke A."/>
            <person name="Yurkov A.M."/>
            <person name="Nowrousian M."/>
            <person name="Sun S."/>
            <person name="Cuomo C.A."/>
            <person name="Heitman J."/>
        </authorList>
    </citation>
    <scope>NUCLEOTIDE SEQUENCE [LARGE SCALE GENOMIC DNA]</scope>
    <source>
        <strain evidence="1 2">CBS 13917</strain>
    </source>
</reference>
<protein>
    <submittedName>
        <fullName evidence="1">Uncharacterized protein</fullName>
    </submittedName>
</protein>
<accession>A0AAW0YKQ0</accession>
<dbReference type="EMBL" id="JBCAWK010000008">
    <property type="protein sequence ID" value="KAK8850716.1"/>
    <property type="molecule type" value="Genomic_DNA"/>
</dbReference>
<keyword evidence="2" id="KW-1185">Reference proteome</keyword>
<name>A0AAW0YKQ0_9TREE</name>
<gene>
    <name evidence="1" type="ORF">IAR55_004636</name>
</gene>
<sequence>MPDLGSLPPSGRELAEPSFVYKSVVTRNADGSFQTKITLHYQEGRFDGTEVNDSLILKDRTSVRSRGDKETWLESFKETGGTVDGRTVSVQEALEYHCPRNLWEELDASIGVERALLKMWDRLYEDPRTGNRFAPSASDG</sequence>